<reference evidence="6" key="1">
    <citation type="journal article" date="2021" name="PeerJ">
        <title>Extensive microbial diversity within the chicken gut microbiome revealed by metagenomics and culture.</title>
        <authorList>
            <person name="Gilroy R."/>
            <person name="Ravi A."/>
            <person name="Getino M."/>
            <person name="Pursley I."/>
            <person name="Horton D.L."/>
            <person name="Alikhan N.F."/>
            <person name="Baker D."/>
            <person name="Gharbi K."/>
            <person name="Hall N."/>
            <person name="Watson M."/>
            <person name="Adriaenssens E.M."/>
            <person name="Foster-Nyarko E."/>
            <person name="Jarju S."/>
            <person name="Secka A."/>
            <person name="Antonio M."/>
            <person name="Oren A."/>
            <person name="Chaudhuri R.R."/>
            <person name="La Ragione R."/>
            <person name="Hildebrand F."/>
            <person name="Pallen M.J."/>
        </authorList>
    </citation>
    <scope>NUCLEOTIDE SEQUENCE</scope>
    <source>
        <strain evidence="6">CHK180-15479</strain>
    </source>
</reference>
<name>A0A9D2MZ16_9FIRM</name>
<dbReference type="PROSITE" id="PS51192">
    <property type="entry name" value="HELICASE_ATP_BIND_1"/>
    <property type="match status" value="1"/>
</dbReference>
<comment type="caution">
    <text evidence="6">The sequence shown here is derived from an EMBL/GenBank/DDBJ whole genome shotgun (WGS) entry which is preliminary data.</text>
</comment>
<keyword evidence="6" id="KW-0347">Helicase</keyword>
<evidence type="ECO:0000313" key="7">
    <source>
        <dbReference type="Proteomes" id="UP000823910"/>
    </source>
</evidence>
<keyword evidence="2" id="KW-0862">Zinc</keyword>
<dbReference type="PROSITE" id="PS51194">
    <property type="entry name" value="HELICASE_CTER"/>
    <property type="match status" value="1"/>
</dbReference>
<accession>A0A9D2MZ16</accession>
<dbReference type="PANTHER" id="PTHR10799">
    <property type="entry name" value="SNF2/RAD54 HELICASE FAMILY"/>
    <property type="match status" value="1"/>
</dbReference>
<dbReference type="CDD" id="cd18793">
    <property type="entry name" value="SF2_C_SNF"/>
    <property type="match status" value="1"/>
</dbReference>
<dbReference type="InterPro" id="IPR049730">
    <property type="entry name" value="SNF2/RAD54-like_C"/>
</dbReference>
<gene>
    <name evidence="6" type="ORF">H9704_00300</name>
</gene>
<evidence type="ECO:0000313" key="6">
    <source>
        <dbReference type="EMBL" id="HJC04601.1"/>
    </source>
</evidence>
<dbReference type="InterPro" id="IPR000330">
    <property type="entry name" value="SNF2_N"/>
</dbReference>
<dbReference type="InterPro" id="IPR013663">
    <property type="entry name" value="Helicase_SWF/SNF/SWI_bac"/>
</dbReference>
<dbReference type="Pfam" id="PF00271">
    <property type="entry name" value="Helicase_C"/>
    <property type="match status" value="1"/>
</dbReference>
<evidence type="ECO:0000259" key="3">
    <source>
        <dbReference type="PROSITE" id="PS50966"/>
    </source>
</evidence>
<keyword evidence="6" id="KW-0547">Nucleotide-binding</keyword>
<keyword evidence="2" id="KW-0479">Metal-binding</keyword>
<dbReference type="GO" id="GO:0008270">
    <property type="term" value="F:zinc ion binding"/>
    <property type="evidence" value="ECO:0007669"/>
    <property type="project" value="UniProtKB-KW"/>
</dbReference>
<dbReference type="InterPro" id="IPR027417">
    <property type="entry name" value="P-loop_NTPase"/>
</dbReference>
<feature type="domain" description="Helicase C-terminal" evidence="5">
    <location>
        <begin position="1072"/>
        <end position="1226"/>
    </location>
</feature>
<feature type="domain" description="SWIM-type" evidence="3">
    <location>
        <begin position="45"/>
        <end position="83"/>
    </location>
</feature>
<dbReference type="GO" id="GO:0005524">
    <property type="term" value="F:ATP binding"/>
    <property type="evidence" value="ECO:0007669"/>
    <property type="project" value="InterPro"/>
</dbReference>
<dbReference type="AlphaFoldDB" id="A0A9D2MZ16"/>
<dbReference type="InterPro" id="IPR038718">
    <property type="entry name" value="SNF2-like_sf"/>
</dbReference>
<evidence type="ECO:0000259" key="5">
    <source>
        <dbReference type="PROSITE" id="PS51194"/>
    </source>
</evidence>
<dbReference type="Gene3D" id="3.40.50.300">
    <property type="entry name" value="P-loop containing nucleotide triphosphate hydrolases"/>
    <property type="match status" value="1"/>
</dbReference>
<dbReference type="InterPro" id="IPR014001">
    <property type="entry name" value="Helicase_ATP-bd"/>
</dbReference>
<dbReference type="Pfam" id="PF00176">
    <property type="entry name" value="SNF2-rel_dom"/>
    <property type="match status" value="1"/>
</dbReference>
<dbReference type="GO" id="GO:0004386">
    <property type="term" value="F:helicase activity"/>
    <property type="evidence" value="ECO:0007669"/>
    <property type="project" value="UniProtKB-KW"/>
</dbReference>
<dbReference type="PROSITE" id="PS50966">
    <property type="entry name" value="ZF_SWIM"/>
    <property type="match status" value="1"/>
</dbReference>
<dbReference type="Pfam" id="PF08455">
    <property type="entry name" value="SNF2_assoc"/>
    <property type="match status" value="1"/>
</dbReference>
<dbReference type="Proteomes" id="UP000823910">
    <property type="component" value="Unassembled WGS sequence"/>
</dbReference>
<reference evidence="6" key="2">
    <citation type="submission" date="2021-04" db="EMBL/GenBank/DDBJ databases">
        <authorList>
            <person name="Gilroy R."/>
        </authorList>
    </citation>
    <scope>NUCLEOTIDE SEQUENCE</scope>
    <source>
        <strain evidence="6">CHK180-15479</strain>
    </source>
</reference>
<keyword evidence="6" id="KW-0067">ATP-binding</keyword>
<dbReference type="Gene3D" id="3.40.50.10810">
    <property type="entry name" value="Tandem AAA-ATPase domain"/>
    <property type="match status" value="1"/>
</dbReference>
<dbReference type="CDD" id="cd18012">
    <property type="entry name" value="DEXQc_arch_SWI2_SNF2"/>
    <property type="match status" value="1"/>
</dbReference>
<evidence type="ECO:0000259" key="4">
    <source>
        <dbReference type="PROSITE" id="PS51192"/>
    </source>
</evidence>
<dbReference type="SMART" id="SM00490">
    <property type="entry name" value="HELICc"/>
    <property type="match status" value="1"/>
</dbReference>
<dbReference type="InterPro" id="IPR007527">
    <property type="entry name" value="Znf_SWIM"/>
</dbReference>
<evidence type="ECO:0000256" key="1">
    <source>
        <dbReference type="ARBA" id="ARBA00022801"/>
    </source>
</evidence>
<evidence type="ECO:0000256" key="2">
    <source>
        <dbReference type="PROSITE-ProRule" id="PRU00325"/>
    </source>
</evidence>
<protein>
    <submittedName>
        <fullName evidence="6">DEAD/DEAH box helicase</fullName>
    </submittedName>
</protein>
<proteinExistence type="predicted"/>
<dbReference type="Pfam" id="PF04434">
    <property type="entry name" value="SWIM"/>
    <property type="match status" value="1"/>
</dbReference>
<organism evidence="6 7">
    <name type="scientific">Candidatus Enterocloster excrementipullorum</name>
    <dbReference type="NCBI Taxonomy" id="2838559"/>
    <lineage>
        <taxon>Bacteria</taxon>
        <taxon>Bacillati</taxon>
        <taxon>Bacillota</taxon>
        <taxon>Clostridia</taxon>
        <taxon>Lachnospirales</taxon>
        <taxon>Lachnospiraceae</taxon>
        <taxon>Enterocloster</taxon>
    </lineage>
</organism>
<keyword evidence="1" id="KW-0378">Hydrolase</keyword>
<dbReference type="GO" id="GO:0016787">
    <property type="term" value="F:hydrolase activity"/>
    <property type="evidence" value="ECO:0007669"/>
    <property type="project" value="UniProtKB-KW"/>
</dbReference>
<dbReference type="InterPro" id="IPR001650">
    <property type="entry name" value="Helicase_C-like"/>
</dbReference>
<feature type="domain" description="Helicase ATP-binding" evidence="4">
    <location>
        <begin position="783"/>
        <end position="944"/>
    </location>
</feature>
<dbReference type="EMBL" id="DWWT01000002">
    <property type="protein sequence ID" value="HJC04601.1"/>
    <property type="molecule type" value="Genomic_DNA"/>
</dbReference>
<dbReference type="SUPFAM" id="SSF52540">
    <property type="entry name" value="P-loop containing nucleoside triphosphate hydrolases"/>
    <property type="match status" value="2"/>
</dbReference>
<dbReference type="SMART" id="SM00487">
    <property type="entry name" value="DEXDc"/>
    <property type="match status" value="1"/>
</dbReference>
<keyword evidence="2" id="KW-0863">Zinc-finger</keyword>
<sequence length="1233" mass="141216">MIKWAYLFSSTIRSRGARYYRDGNVIKVVKQGNRFTASVRGEQTYQVKIAVQEDRIKRVSCTCPYAKGGMKCKHMAAVFYAIDNGEYEETEKGEETPREDTWEEHCIWEPEAPWQKEPLQGYQYFDYQIMAQGLAIPKPLLREAAGLAETGAVMLEQVRLGYVDGYYEGGRQNDSLVGIASGKVRDGKEKGEVTLLFDKNSVMETRCSLRYCRSHYEKRLRYANQSLCAHALAIFGLLAEYLRKYNPGDDTDRAGAAFLAMSGVPKEGREEQREEPVLDLLPRVHRQCFGVSLSFRIDCGKKFIIKDLTEFTHQTEDGERVLFGKSTEVWLTRGRFTEHGRRYLDFIRDVVEEEEARSGNAHVRERWYSGIEERIGGAISLYGSRLDQFFALLEEDEAEFIDDWEKEKKKGVLYGRRKEARIRLRIQKNIGKKGAFQGIRVCGQVPELLYGQRAAYYFDQDEKGDFLNQMSLDAVKGLEAVFAQEMGGEVSFQIGRRRMADFYYNSLPLLEEKVEIEEEDGRAIRRYLPPKAAFVFYLDAEEEDVTCRGEAVYGEKKYPLTGSGEESAPGEYRDWFKERRAMAVVQEYFPLEDRAQKLARCGSAPEQVYRVLESGVAALMELGEVQATDRFHSLKIRRKTRITMGVSVESEILNLSVTSEDISREELLEVLKSYRAKRKFHRLKSGDFLDLEGKTLEELSQMMEALRISPAAFVKGKMEVPAYRALYLDKMLEQGQGVYFDRDRRFKQMIKAFKTVKDSDFEVPAALKKTLRGYQETGFKWLRTLDAYGFGGILADDMGLGKTIQAIAFLLSLKEEGREGISLVTAPASLVYNWGEEFARFAPALKVCLITGSQEERRQRIRDYKNWDVFVTSYDLLKRDGAEYEEISFACQILDEAQYIKNHATAAAKSVKIIKSRTRFALTGTPIENRLSELWSIFDYLMPGYLYAYETFKKSLETPIVKNQEKEASDRLRQMISPFILRRLKADVLTDLPDKLEEVRFARLEGEQQRLYDGQVVHMRQLLTEENDEEFQKNKIKILAELTKIRQICCDPALCFEGYAGSSAKREVCLELIKSAMEGEHKVLLFSQFVSMLELLAEDLKAQNIPFYTITGSTPKEERLALVKMFNEDSTPVFLISLKAGGTGLNLTGADVVIHYDPWWNLAVQEQATDRAHRIGQTRVVTVYRIIARHSIEEKILRMQETKRDLADQILEGAQGAIGSMSREELLALVDGS</sequence>